<dbReference type="InterPro" id="IPR001656">
    <property type="entry name" value="PsdUridine_synth_TruD"/>
</dbReference>
<dbReference type="STRING" id="106634.TVD_05685"/>
<dbReference type="EMBL" id="CP011367">
    <property type="protein sequence ID" value="AKJ94884.1"/>
    <property type="molecule type" value="Genomic_DNA"/>
</dbReference>
<comment type="function">
    <text evidence="4">Responsible for synthesis of pseudouridine from uracil-13 in transfer RNAs.</text>
</comment>
<dbReference type="PATRIC" id="fig|106634.4.peg.1159"/>
<dbReference type="PROSITE" id="PS01268">
    <property type="entry name" value="UPF0024"/>
    <property type="match status" value="1"/>
</dbReference>
<dbReference type="InterPro" id="IPR020119">
    <property type="entry name" value="PsdUridine_synth_TruD_CS"/>
</dbReference>
<dbReference type="InterPro" id="IPR050170">
    <property type="entry name" value="TruD_pseudoU_synthase"/>
</dbReference>
<dbReference type="GO" id="GO:0003723">
    <property type="term" value="F:RNA binding"/>
    <property type="evidence" value="ECO:0007669"/>
    <property type="project" value="InterPro"/>
</dbReference>
<proteinExistence type="inferred from homology"/>
<evidence type="ECO:0000313" key="6">
    <source>
        <dbReference type="EMBL" id="AKJ94884.1"/>
    </source>
</evidence>
<evidence type="ECO:0000256" key="1">
    <source>
        <dbReference type="ARBA" id="ARBA00007953"/>
    </source>
</evidence>
<evidence type="ECO:0000256" key="2">
    <source>
        <dbReference type="ARBA" id="ARBA00022694"/>
    </source>
</evidence>
<feature type="active site" description="Nucleophile" evidence="4">
    <location>
        <position position="76"/>
    </location>
</feature>
<protein>
    <recommendedName>
        <fullName evidence="4">tRNA pseudouridine synthase D</fullName>
        <ecNumber evidence="4">5.4.99.27</ecNumber>
    </recommendedName>
    <alternativeName>
        <fullName evidence="4">tRNA pseudouridine(13) synthase</fullName>
    </alternativeName>
    <alternativeName>
        <fullName evidence="4">tRNA pseudouridylate synthase D</fullName>
    </alternativeName>
    <alternativeName>
        <fullName evidence="4">tRNA-uridine isomerase D</fullName>
    </alternativeName>
</protein>
<comment type="similarity">
    <text evidence="1 4">Belongs to the pseudouridine synthase TruD family.</text>
</comment>
<dbReference type="Pfam" id="PF01142">
    <property type="entry name" value="TruD"/>
    <property type="match status" value="2"/>
</dbReference>
<gene>
    <name evidence="4" type="primary">truD</name>
    <name evidence="6" type="ORF">TVD_05685</name>
</gene>
<dbReference type="OrthoDB" id="1550679at2"/>
<evidence type="ECO:0000313" key="7">
    <source>
        <dbReference type="Proteomes" id="UP000064201"/>
    </source>
</evidence>
<name>A0A0G3G395_9GAMM</name>
<dbReference type="GO" id="GO:0160150">
    <property type="term" value="F:tRNA pseudouridine(13) synthase activity"/>
    <property type="evidence" value="ECO:0007669"/>
    <property type="project" value="UniProtKB-EC"/>
</dbReference>
<dbReference type="InterPro" id="IPR011760">
    <property type="entry name" value="PsdUridine_synth_TruD_insert"/>
</dbReference>
<accession>A0A0G3G395</accession>
<reference evidence="6 7" key="1">
    <citation type="submission" date="2015-04" db="EMBL/GenBank/DDBJ databases">
        <title>Complete Sequence for the Genome of the Thioalkalivibrio versutus D301.</title>
        <authorList>
            <person name="Mu T."/>
            <person name="Zhou J."/>
            <person name="Xu X."/>
        </authorList>
    </citation>
    <scope>NUCLEOTIDE SEQUENCE [LARGE SCALE GENOMIC DNA]</scope>
    <source>
        <strain evidence="6 7">D301</strain>
    </source>
</reference>
<evidence type="ECO:0000259" key="5">
    <source>
        <dbReference type="PROSITE" id="PS50984"/>
    </source>
</evidence>
<dbReference type="Proteomes" id="UP000064201">
    <property type="component" value="Chromosome"/>
</dbReference>
<keyword evidence="2 4" id="KW-0819">tRNA processing</keyword>
<dbReference type="Gene3D" id="3.30.2340.10">
    <property type="entry name" value="TruD, insertion domain"/>
    <property type="match status" value="1"/>
</dbReference>
<comment type="catalytic activity">
    <reaction evidence="4">
        <text>uridine(13) in tRNA = pseudouridine(13) in tRNA</text>
        <dbReference type="Rhea" id="RHEA:42540"/>
        <dbReference type="Rhea" id="RHEA-COMP:10105"/>
        <dbReference type="Rhea" id="RHEA-COMP:10106"/>
        <dbReference type="ChEBI" id="CHEBI:65314"/>
        <dbReference type="ChEBI" id="CHEBI:65315"/>
        <dbReference type="EC" id="5.4.99.27"/>
    </reaction>
</comment>
<evidence type="ECO:0000256" key="3">
    <source>
        <dbReference type="ARBA" id="ARBA00023235"/>
    </source>
</evidence>
<dbReference type="InterPro" id="IPR042214">
    <property type="entry name" value="TruD_catalytic"/>
</dbReference>
<dbReference type="KEGG" id="tvr:TVD_05685"/>
<dbReference type="EC" id="5.4.99.27" evidence="4"/>
<feature type="domain" description="TRUD" evidence="5">
    <location>
        <begin position="164"/>
        <end position="309"/>
    </location>
</feature>
<dbReference type="InterPro" id="IPR020103">
    <property type="entry name" value="PsdUridine_synth_cat_dom_sf"/>
</dbReference>
<dbReference type="GO" id="GO:0031119">
    <property type="term" value="P:tRNA pseudouridine synthesis"/>
    <property type="evidence" value="ECO:0007669"/>
    <property type="project" value="UniProtKB-UniRule"/>
</dbReference>
<sequence length="351" mass="38283">MNATPYPWHPPLTAMIKACPEDFRVEELPATTPEGEGEHVWLEIEKRLLNSEDVAVWLARESGAGRGKVSYAGRKDRQAVTLQWFSVQCPPESEPDWTARAEAWNAAQEGGEEAGRMRVLQIARHARKLRTGHLAGNRFEIRLGDVQGDRAAAEQILEAIRSGGIPNYFGAQRFGRDNLAKARAWLGGGRAPRSRNQRSLLLSAARSAIFNAVLAERVRRGDWDRLLPGDVANLEGSGSVFPVAEVDAELEARAARLDLHPTGPLWGKGAMPTAGEVEALETTMAAGEPALAEGLEKADVKAARRALRMVPGAVEWRWEGHDLWLTLELGAGEYATGVLEAICVPRAADRA</sequence>
<dbReference type="InterPro" id="IPR043165">
    <property type="entry name" value="TruD_insert_sf"/>
</dbReference>
<dbReference type="PROSITE" id="PS50984">
    <property type="entry name" value="TRUD"/>
    <property type="match status" value="1"/>
</dbReference>
<evidence type="ECO:0000256" key="4">
    <source>
        <dbReference type="HAMAP-Rule" id="MF_01082"/>
    </source>
</evidence>
<dbReference type="RefSeq" id="WP_047251041.1">
    <property type="nucleotide sequence ID" value="NZ_CP011367.1"/>
</dbReference>
<dbReference type="AlphaFoldDB" id="A0A0G3G395"/>
<organism evidence="6 7">
    <name type="scientific">Thioalkalivibrio versutus</name>
    <dbReference type="NCBI Taxonomy" id="106634"/>
    <lineage>
        <taxon>Bacteria</taxon>
        <taxon>Pseudomonadati</taxon>
        <taxon>Pseudomonadota</taxon>
        <taxon>Gammaproteobacteria</taxon>
        <taxon>Chromatiales</taxon>
        <taxon>Ectothiorhodospiraceae</taxon>
        <taxon>Thioalkalivibrio</taxon>
    </lineage>
</organism>
<dbReference type="SUPFAM" id="SSF55120">
    <property type="entry name" value="Pseudouridine synthase"/>
    <property type="match status" value="1"/>
</dbReference>
<dbReference type="GO" id="GO:0005829">
    <property type="term" value="C:cytosol"/>
    <property type="evidence" value="ECO:0007669"/>
    <property type="project" value="TreeGrafter"/>
</dbReference>
<keyword evidence="3 4" id="KW-0413">Isomerase</keyword>
<dbReference type="PANTHER" id="PTHR47811:SF1">
    <property type="entry name" value="TRNA PSEUDOURIDINE SYNTHASE D"/>
    <property type="match status" value="1"/>
</dbReference>
<keyword evidence="7" id="KW-1185">Reference proteome</keyword>
<dbReference type="HAMAP" id="MF_01082">
    <property type="entry name" value="TruD"/>
    <property type="match status" value="1"/>
</dbReference>
<dbReference type="PANTHER" id="PTHR47811">
    <property type="entry name" value="TRNA PSEUDOURIDINE SYNTHASE D"/>
    <property type="match status" value="1"/>
</dbReference>
<dbReference type="Gene3D" id="3.30.2350.20">
    <property type="entry name" value="TruD, catalytic domain"/>
    <property type="match status" value="1"/>
</dbReference>